<dbReference type="InterPro" id="IPR046522">
    <property type="entry name" value="DUF6699"/>
</dbReference>
<dbReference type="Proteomes" id="UP001556367">
    <property type="component" value="Unassembled WGS sequence"/>
</dbReference>
<sequence length="218" mass="24819">MTSWNPWQAGYYGAPQPNPQVYVPPPTPYSPGYWEQPAWSRPQEPTPTAVRSKYPNLNPILAVDTTLLRFDVRKPPRQDILASTWHSNRHLPALVPAAPQMRLISKHFPWTIEIMLQMPVTCEIVWDALHAALQEPIADSEWGMLAISDKSKKQRDAMEAAAKKRVEAGDPDKRLKRVDWLGGTVYFKGLEQDEEFEKLRLMPGGKPSPETWLVKLGE</sequence>
<reference evidence="3" key="1">
    <citation type="submission" date="2024-06" db="EMBL/GenBank/DDBJ databases">
        <title>Multi-omics analyses provide insights into the biosynthesis of the anticancer antibiotic pleurotin in Hohenbuehelia grisea.</title>
        <authorList>
            <person name="Weaver J.A."/>
            <person name="Alberti F."/>
        </authorList>
    </citation>
    <scope>NUCLEOTIDE SEQUENCE [LARGE SCALE GENOMIC DNA]</scope>
    <source>
        <strain evidence="3">T-177</strain>
    </source>
</reference>
<gene>
    <name evidence="2" type="ORF">HGRIS_002899</name>
</gene>
<comment type="caution">
    <text evidence="2">The sequence shown here is derived from an EMBL/GenBank/DDBJ whole genome shotgun (WGS) entry which is preliminary data.</text>
</comment>
<evidence type="ECO:0000313" key="2">
    <source>
        <dbReference type="EMBL" id="KAL0956779.1"/>
    </source>
</evidence>
<accession>A0ABR3JLU9</accession>
<feature type="domain" description="DUF6699" evidence="1">
    <location>
        <begin position="68"/>
        <end position="193"/>
    </location>
</feature>
<organism evidence="2 3">
    <name type="scientific">Hohenbuehelia grisea</name>
    <dbReference type="NCBI Taxonomy" id="104357"/>
    <lineage>
        <taxon>Eukaryota</taxon>
        <taxon>Fungi</taxon>
        <taxon>Dikarya</taxon>
        <taxon>Basidiomycota</taxon>
        <taxon>Agaricomycotina</taxon>
        <taxon>Agaricomycetes</taxon>
        <taxon>Agaricomycetidae</taxon>
        <taxon>Agaricales</taxon>
        <taxon>Pleurotineae</taxon>
        <taxon>Pleurotaceae</taxon>
        <taxon>Hohenbuehelia</taxon>
    </lineage>
</organism>
<evidence type="ECO:0000259" key="1">
    <source>
        <dbReference type="Pfam" id="PF20415"/>
    </source>
</evidence>
<keyword evidence="3" id="KW-1185">Reference proteome</keyword>
<evidence type="ECO:0000313" key="3">
    <source>
        <dbReference type="Proteomes" id="UP001556367"/>
    </source>
</evidence>
<name>A0ABR3JLU9_9AGAR</name>
<dbReference type="Pfam" id="PF20415">
    <property type="entry name" value="DUF6699"/>
    <property type="match status" value="1"/>
</dbReference>
<dbReference type="EMBL" id="JASNQZ010000006">
    <property type="protein sequence ID" value="KAL0956779.1"/>
    <property type="molecule type" value="Genomic_DNA"/>
</dbReference>
<protein>
    <recommendedName>
        <fullName evidence="1">DUF6699 domain-containing protein</fullName>
    </recommendedName>
</protein>
<proteinExistence type="predicted"/>